<dbReference type="PANTHER" id="PTHR37013:SF5">
    <property type="entry name" value="INTEGRAL MEMBRANE PROTEIN"/>
    <property type="match status" value="1"/>
</dbReference>
<dbReference type="EMBL" id="BLJY01000004">
    <property type="protein sequence ID" value="GFF15193.1"/>
    <property type="molecule type" value="Genomic_DNA"/>
</dbReference>
<dbReference type="OrthoDB" id="405906at2759"/>
<evidence type="ECO:0000313" key="3">
    <source>
        <dbReference type="Proteomes" id="UP000452235"/>
    </source>
</evidence>
<sequence length="331" mass="37546">MANDNALDGIVGAYHGDNFHVKVVFTTFLGIAMYNAIELIVLIFMTFKRYRGLYFWSLLLSAVLGILPQSISFLLKYYNFAPLWFSISLSTLGWYFMVTGQALVLLSRLNLVIQNPRVHRRVLAMIIVDAILLHIPTTVLTYGSNFDPTGRARWVSAYTVMERIQLTGFCLQEFVLSGLYILETVKILRVSPPSSTGGRHAHINRKIMYQLLGINLLIIALDVILLVVEYLNFFVIQTTLKSLVYSIKLKLEFGVLGRLVFLVRSHRFDSSPRRSGAAKLPDFVDPAFMLNDYTHAPRPAGRVVHPWEDTECKTFVSHIESTAPPLPAHRR</sequence>
<dbReference type="Pfam" id="PF24802">
    <property type="entry name" value="DUF7703"/>
    <property type="match status" value="1"/>
</dbReference>
<dbReference type="InterPro" id="IPR056120">
    <property type="entry name" value="DUF7703"/>
</dbReference>
<dbReference type="PANTHER" id="PTHR37013">
    <property type="entry name" value="INTEGRAL MEMBRANE PROTEIN (AFU_ORTHOLOGUE AFUA_1G05950)-RELATED"/>
    <property type="match status" value="1"/>
</dbReference>
<dbReference type="AlphaFoldDB" id="A0A5M3YTG7"/>
<keyword evidence="3" id="KW-1185">Reference proteome</keyword>
<feature type="domain" description="DUF7703" evidence="1">
    <location>
        <begin position="23"/>
        <end position="265"/>
    </location>
</feature>
<dbReference type="Proteomes" id="UP000452235">
    <property type="component" value="Unassembled WGS sequence"/>
</dbReference>
<evidence type="ECO:0000259" key="1">
    <source>
        <dbReference type="Pfam" id="PF24802"/>
    </source>
</evidence>
<organism evidence="2 3">
    <name type="scientific">Aspergillus terreus</name>
    <dbReference type="NCBI Taxonomy" id="33178"/>
    <lineage>
        <taxon>Eukaryota</taxon>
        <taxon>Fungi</taxon>
        <taxon>Dikarya</taxon>
        <taxon>Ascomycota</taxon>
        <taxon>Pezizomycotina</taxon>
        <taxon>Eurotiomycetes</taxon>
        <taxon>Eurotiomycetidae</taxon>
        <taxon>Eurotiales</taxon>
        <taxon>Aspergillaceae</taxon>
        <taxon>Aspergillus</taxon>
        <taxon>Aspergillus subgen. Circumdati</taxon>
    </lineage>
</organism>
<dbReference type="VEuPathDB" id="FungiDB:ATEG_09186"/>
<protein>
    <submittedName>
        <fullName evidence="2">Integral membrane protein</fullName>
    </submittedName>
</protein>
<proteinExistence type="predicted"/>
<name>A0A5M3YTG7_ASPTE</name>
<gene>
    <name evidence="2" type="ORF">ATEIFO6365_0004031200</name>
</gene>
<comment type="caution">
    <text evidence="2">The sequence shown here is derived from an EMBL/GenBank/DDBJ whole genome shotgun (WGS) entry which is preliminary data.</text>
</comment>
<reference evidence="2 3" key="1">
    <citation type="submission" date="2020-01" db="EMBL/GenBank/DDBJ databases">
        <title>Aspergillus terreus IFO 6365 whole genome shotgun sequence.</title>
        <authorList>
            <person name="Kanamasa S."/>
            <person name="Takahashi H."/>
        </authorList>
    </citation>
    <scope>NUCLEOTIDE SEQUENCE [LARGE SCALE GENOMIC DNA]</scope>
    <source>
        <strain evidence="2 3">IFO 6365</strain>
    </source>
</reference>
<accession>A0A5M3YTG7</accession>
<evidence type="ECO:0000313" key="2">
    <source>
        <dbReference type="EMBL" id="GFF15193.1"/>
    </source>
</evidence>